<dbReference type="AlphaFoldDB" id="A0A6N4RCZ2"/>
<evidence type="ECO:0000313" key="2">
    <source>
        <dbReference type="EMBL" id="TKW61179.1"/>
    </source>
</evidence>
<dbReference type="InterPro" id="IPR046341">
    <property type="entry name" value="SET_dom_sf"/>
</dbReference>
<sequence length="124" mass="13918">MIEKSKIDIQVKAYPGKGRGVCTMEKVREGDVIERLPVLVIEPEIYQVVRTLPFINHTFVWGDGAKRAGAIGFGFSSLCNHSPEPNAIVRKDYANDAMELIALREIPEGEEVTIKYHNVFFKVA</sequence>
<gene>
    <name evidence="2" type="ORF">DI628_00685</name>
</gene>
<proteinExistence type="predicted"/>
<reference evidence="2 3" key="1">
    <citation type="journal article" date="2017" name="Nat. Commun.">
        <title>In situ click chemistry generation of cyclooxygenase-2 inhibitors.</title>
        <authorList>
            <person name="Bhardwaj A."/>
            <person name="Kaur J."/>
            <person name="Wuest M."/>
            <person name="Wuest F."/>
        </authorList>
    </citation>
    <scope>NUCLEOTIDE SEQUENCE [LARGE SCALE GENOMIC DNA]</scope>
    <source>
        <strain evidence="2">S2_018_000_R2_106</strain>
    </source>
</reference>
<dbReference type="Gene3D" id="2.170.270.10">
    <property type="entry name" value="SET domain"/>
    <property type="match status" value="1"/>
</dbReference>
<dbReference type="Proteomes" id="UP000320948">
    <property type="component" value="Unassembled WGS sequence"/>
</dbReference>
<dbReference type="EMBL" id="VAFM01000001">
    <property type="protein sequence ID" value="TKW61179.1"/>
    <property type="molecule type" value="Genomic_DNA"/>
</dbReference>
<evidence type="ECO:0000313" key="3">
    <source>
        <dbReference type="Proteomes" id="UP000320948"/>
    </source>
</evidence>
<dbReference type="GO" id="GO:0062122">
    <property type="term" value="F:histone H3K37 methyltransferase activity"/>
    <property type="evidence" value="ECO:0007669"/>
    <property type="project" value="InterPro"/>
</dbReference>
<accession>A0A6N4RCZ2</accession>
<dbReference type="Pfam" id="PF00856">
    <property type="entry name" value="SET"/>
    <property type="match status" value="1"/>
</dbReference>
<dbReference type="InterPro" id="IPR001214">
    <property type="entry name" value="SET_dom"/>
</dbReference>
<dbReference type="SMART" id="SM00317">
    <property type="entry name" value="SET"/>
    <property type="match status" value="1"/>
</dbReference>
<feature type="domain" description="SET" evidence="1">
    <location>
        <begin position="7"/>
        <end position="117"/>
    </location>
</feature>
<name>A0A6N4RCZ2_BLAVI</name>
<dbReference type="SUPFAM" id="SSF82199">
    <property type="entry name" value="SET domain"/>
    <property type="match status" value="1"/>
</dbReference>
<dbReference type="InterPro" id="IPR009207">
    <property type="entry name" value="SET7_MeTrfase"/>
</dbReference>
<dbReference type="PIRSF" id="PIRSF022536">
    <property type="entry name" value="A612L_SET"/>
    <property type="match status" value="1"/>
</dbReference>
<dbReference type="PROSITE" id="PS50280">
    <property type="entry name" value="SET"/>
    <property type="match status" value="1"/>
</dbReference>
<evidence type="ECO:0000259" key="1">
    <source>
        <dbReference type="PROSITE" id="PS50280"/>
    </source>
</evidence>
<organism evidence="2 3">
    <name type="scientific">Blastochloris viridis</name>
    <name type="common">Rhodopseudomonas viridis</name>
    <dbReference type="NCBI Taxonomy" id="1079"/>
    <lineage>
        <taxon>Bacteria</taxon>
        <taxon>Pseudomonadati</taxon>
        <taxon>Pseudomonadota</taxon>
        <taxon>Alphaproteobacteria</taxon>
        <taxon>Hyphomicrobiales</taxon>
        <taxon>Blastochloridaceae</taxon>
        <taxon>Blastochloris</taxon>
    </lineage>
</organism>
<protein>
    <submittedName>
        <fullName evidence="2">SET domain-containing protein</fullName>
    </submittedName>
</protein>
<comment type="caution">
    <text evidence="2">The sequence shown here is derived from an EMBL/GenBank/DDBJ whole genome shotgun (WGS) entry which is preliminary data.</text>
</comment>